<dbReference type="Proteomes" id="UP000827872">
    <property type="component" value="Linkage Group LG13"/>
</dbReference>
<name>A0ACB8FYM0_9SAUR</name>
<keyword evidence="2" id="KW-1185">Reference proteome</keyword>
<dbReference type="EMBL" id="CM037626">
    <property type="protein sequence ID" value="KAH8012180.1"/>
    <property type="molecule type" value="Genomic_DNA"/>
</dbReference>
<accession>A0ACB8FYM0</accession>
<organism evidence="1 2">
    <name type="scientific">Sphaerodactylus townsendi</name>
    <dbReference type="NCBI Taxonomy" id="933632"/>
    <lineage>
        <taxon>Eukaryota</taxon>
        <taxon>Metazoa</taxon>
        <taxon>Chordata</taxon>
        <taxon>Craniata</taxon>
        <taxon>Vertebrata</taxon>
        <taxon>Euteleostomi</taxon>
        <taxon>Lepidosauria</taxon>
        <taxon>Squamata</taxon>
        <taxon>Bifurcata</taxon>
        <taxon>Gekkota</taxon>
        <taxon>Sphaerodactylidae</taxon>
        <taxon>Sphaerodactylus</taxon>
    </lineage>
</organism>
<evidence type="ECO:0000313" key="1">
    <source>
        <dbReference type="EMBL" id="KAH8012180.1"/>
    </source>
</evidence>
<evidence type="ECO:0000313" key="2">
    <source>
        <dbReference type="Proteomes" id="UP000827872"/>
    </source>
</evidence>
<gene>
    <name evidence="1" type="ORF">K3G42_015119</name>
</gene>
<sequence length="104" mass="11287">MLGEAIFKYQGEDSIRSSEDDAGNSLATAAGCQHRLEEPNGLGAFFITPYHTTERQECSDFKDCRVNSSSIYDSGMIGKESRKAPSTTRSSTVSEAKSPKDVNS</sequence>
<reference evidence="1" key="1">
    <citation type="submission" date="2021-08" db="EMBL/GenBank/DDBJ databases">
        <title>The first chromosome-level gecko genome reveals the dynamic sex chromosomes of Neotropical dwarf geckos (Sphaerodactylidae: Sphaerodactylus).</title>
        <authorList>
            <person name="Pinto B.J."/>
            <person name="Keating S.E."/>
            <person name="Gamble T."/>
        </authorList>
    </citation>
    <scope>NUCLEOTIDE SEQUENCE</scope>
    <source>
        <strain evidence="1">TG3544</strain>
    </source>
</reference>
<proteinExistence type="predicted"/>
<comment type="caution">
    <text evidence="1">The sequence shown here is derived from an EMBL/GenBank/DDBJ whole genome shotgun (WGS) entry which is preliminary data.</text>
</comment>
<protein>
    <submittedName>
        <fullName evidence="1">Uncharacterized protein</fullName>
    </submittedName>
</protein>